<organism evidence="1 2">
    <name type="scientific">Hoeflea olei</name>
    <dbReference type="NCBI Taxonomy" id="1480615"/>
    <lineage>
        <taxon>Bacteria</taxon>
        <taxon>Pseudomonadati</taxon>
        <taxon>Pseudomonadota</taxon>
        <taxon>Alphaproteobacteria</taxon>
        <taxon>Hyphomicrobiales</taxon>
        <taxon>Rhizobiaceae</taxon>
        <taxon>Hoeflea</taxon>
    </lineage>
</organism>
<accession>A0A1C1YRR4</accession>
<dbReference type="RefSeq" id="WP_066181968.1">
    <property type="nucleotide sequence ID" value="NZ_LQZT01000042.1"/>
</dbReference>
<protein>
    <submittedName>
        <fullName evidence="1">Uncharacterized protein</fullName>
    </submittedName>
</protein>
<dbReference type="STRING" id="1480615.AWJ14_19125"/>
<keyword evidence="2" id="KW-1185">Reference proteome</keyword>
<dbReference type="AlphaFoldDB" id="A0A1C1YRR4"/>
<dbReference type="Proteomes" id="UP000094795">
    <property type="component" value="Unassembled WGS sequence"/>
</dbReference>
<sequence>MTNRSSEAVDDLHEPLREVMSRISVEIADVAELIEQLEPLLSNGRSTEFLASPDHMRVMQGIDLAVQKARGIAEFIDGIGEELDSRHLVDISTALNLITLEDMKRRLKAAVPAVHSTEVYQKASGDLDFF</sequence>
<dbReference type="EMBL" id="LQZT01000042">
    <property type="protein sequence ID" value="OCW56209.1"/>
    <property type="molecule type" value="Genomic_DNA"/>
</dbReference>
<dbReference type="OrthoDB" id="8277455at2"/>
<gene>
    <name evidence="1" type="ORF">AWJ14_19125</name>
</gene>
<evidence type="ECO:0000313" key="2">
    <source>
        <dbReference type="Proteomes" id="UP000094795"/>
    </source>
</evidence>
<reference evidence="1 2" key="1">
    <citation type="submission" date="2015-12" db="EMBL/GenBank/DDBJ databases">
        <authorList>
            <person name="Shamseldin A."/>
            <person name="Moawad H."/>
            <person name="Abd El-Rahim W.M."/>
            <person name="Sadowsky M.J."/>
        </authorList>
    </citation>
    <scope>NUCLEOTIDE SEQUENCE [LARGE SCALE GENOMIC DNA]</scope>
    <source>
        <strain evidence="1 2">JC234</strain>
    </source>
</reference>
<proteinExistence type="predicted"/>
<evidence type="ECO:0000313" key="1">
    <source>
        <dbReference type="EMBL" id="OCW56209.1"/>
    </source>
</evidence>
<name>A0A1C1YRR4_9HYPH</name>
<comment type="caution">
    <text evidence="1">The sequence shown here is derived from an EMBL/GenBank/DDBJ whole genome shotgun (WGS) entry which is preliminary data.</text>
</comment>